<dbReference type="Proteomes" id="UP000198287">
    <property type="component" value="Unassembled WGS sequence"/>
</dbReference>
<organism evidence="2 3">
    <name type="scientific">Folsomia candida</name>
    <name type="common">Springtail</name>
    <dbReference type="NCBI Taxonomy" id="158441"/>
    <lineage>
        <taxon>Eukaryota</taxon>
        <taxon>Metazoa</taxon>
        <taxon>Ecdysozoa</taxon>
        <taxon>Arthropoda</taxon>
        <taxon>Hexapoda</taxon>
        <taxon>Collembola</taxon>
        <taxon>Entomobryomorpha</taxon>
        <taxon>Isotomoidea</taxon>
        <taxon>Isotomidae</taxon>
        <taxon>Proisotominae</taxon>
        <taxon>Folsomia</taxon>
    </lineage>
</organism>
<protein>
    <submittedName>
        <fullName evidence="2">Uncharacterized protein</fullName>
    </submittedName>
</protein>
<accession>A0A226ETF6</accession>
<evidence type="ECO:0000256" key="1">
    <source>
        <dbReference type="SAM" id="MobiDB-lite"/>
    </source>
</evidence>
<evidence type="ECO:0000313" key="2">
    <source>
        <dbReference type="EMBL" id="OXA59886.1"/>
    </source>
</evidence>
<dbReference type="EMBL" id="LNIX01000002">
    <property type="protein sequence ID" value="OXA59886.1"/>
    <property type="molecule type" value="Genomic_DNA"/>
</dbReference>
<name>A0A226ETF6_FOLCA</name>
<reference evidence="2 3" key="1">
    <citation type="submission" date="2015-12" db="EMBL/GenBank/DDBJ databases">
        <title>The genome of Folsomia candida.</title>
        <authorList>
            <person name="Faddeeva A."/>
            <person name="Derks M.F."/>
            <person name="Anvar Y."/>
            <person name="Smit S."/>
            <person name="Van Straalen N."/>
            <person name="Roelofs D."/>
        </authorList>
    </citation>
    <scope>NUCLEOTIDE SEQUENCE [LARGE SCALE GENOMIC DNA]</scope>
    <source>
        <strain evidence="2 3">VU population</strain>
        <tissue evidence="2">Whole body</tissue>
    </source>
</reference>
<proteinExistence type="predicted"/>
<evidence type="ECO:0000313" key="3">
    <source>
        <dbReference type="Proteomes" id="UP000198287"/>
    </source>
</evidence>
<feature type="region of interest" description="Disordered" evidence="1">
    <location>
        <begin position="229"/>
        <end position="248"/>
    </location>
</feature>
<sequence>MVLLLPLRNPLLELTAQEMYRLADDFWLYWAKWGIATVSLKRGHVYRWNMSDNAATQPLVPAYMSCTLNIIICFRHTTALRFGHYISCPRATTPNRFTKRIRGLDRAQKEAATCSILGLNGKRRQVKWTISRCCVVWLNSDKKWDELTKGCLFNLRCSSKVKSTEFFSAFLRERAEKWGSVLNLHSRISCNSPLDSVVEMTTVKVKENERSLHVLCHLFLRLIIITTSSSSSPPPTTSLATSDLSSRK</sequence>
<dbReference type="AlphaFoldDB" id="A0A226ETF6"/>
<keyword evidence="3" id="KW-1185">Reference proteome</keyword>
<comment type="caution">
    <text evidence="2">The sequence shown here is derived from an EMBL/GenBank/DDBJ whole genome shotgun (WGS) entry which is preliminary data.</text>
</comment>
<gene>
    <name evidence="2" type="ORF">Fcan01_06269</name>
</gene>